<proteinExistence type="predicted"/>
<dbReference type="AlphaFoldDB" id="A0A9N8E9X2"/>
<dbReference type="Proteomes" id="UP001153069">
    <property type="component" value="Unassembled WGS sequence"/>
</dbReference>
<dbReference type="InterPro" id="IPR006342">
    <property type="entry name" value="FkbM_mtfrase"/>
</dbReference>
<name>A0A9N8E9X2_9STRA</name>
<keyword evidence="3" id="KW-1185">Reference proteome</keyword>
<evidence type="ECO:0000259" key="1">
    <source>
        <dbReference type="Pfam" id="PF05050"/>
    </source>
</evidence>
<dbReference type="Gene3D" id="3.40.50.150">
    <property type="entry name" value="Vaccinia Virus protein VP39"/>
    <property type="match status" value="1"/>
</dbReference>
<organism evidence="2 3">
    <name type="scientific">Seminavis robusta</name>
    <dbReference type="NCBI Taxonomy" id="568900"/>
    <lineage>
        <taxon>Eukaryota</taxon>
        <taxon>Sar</taxon>
        <taxon>Stramenopiles</taxon>
        <taxon>Ochrophyta</taxon>
        <taxon>Bacillariophyta</taxon>
        <taxon>Bacillariophyceae</taxon>
        <taxon>Bacillariophycidae</taxon>
        <taxon>Naviculales</taxon>
        <taxon>Naviculaceae</taxon>
        <taxon>Seminavis</taxon>
    </lineage>
</organism>
<dbReference type="EMBL" id="CAICTM010000816">
    <property type="protein sequence ID" value="CAB9516948.1"/>
    <property type="molecule type" value="Genomic_DNA"/>
</dbReference>
<reference evidence="2" key="1">
    <citation type="submission" date="2020-06" db="EMBL/GenBank/DDBJ databases">
        <authorList>
            <consortium name="Plant Systems Biology data submission"/>
        </authorList>
    </citation>
    <scope>NUCLEOTIDE SEQUENCE</scope>
    <source>
        <strain evidence="2">D6</strain>
    </source>
</reference>
<dbReference type="OrthoDB" id="45813at2759"/>
<feature type="domain" description="Methyltransferase FkbM" evidence="1">
    <location>
        <begin position="196"/>
        <end position="337"/>
    </location>
</feature>
<gene>
    <name evidence="2" type="ORF">SEMRO_817_G206830.1</name>
</gene>
<evidence type="ECO:0000313" key="3">
    <source>
        <dbReference type="Proteomes" id="UP001153069"/>
    </source>
</evidence>
<sequence>MPKPKPKPKPSSRKEEDWKARNKYSISSAIKAVLSSFVLLAAGAQLGRGWATVSSALDASVPSVSTGTGNAVRSTASSVIEKCSFLERQMIQRELPTAGHVAYLSRCPVSDAWLSEYFETYPADNNFVFLNFGCNKGYDAVRVAADVSRKRDVFDKDKWKSHLDIPAPGACGQDTETRSIYALDPSLPKRPVEIHCVEAVPNTAEKLRHAAKMTAAAQNGMHIHNVALAGKPGVGTITFPNTGAGYEATGLGSCAEKPEWKNICTDVPAMTMDEFVAKHVDHGKAGSTSRIPFIAIDVEGYDYTVMKAGPRTLQRTDYLEFEFHNVGDWANQNLRDAIDMLEGYGMACYWSGKNRLWRISGCWVDVYGSFHDWSNVACVNPQHQPGLAAKMEEVFHATLEKTLADTLAKIK</sequence>
<comment type="caution">
    <text evidence="2">The sequence shown here is derived from an EMBL/GenBank/DDBJ whole genome shotgun (WGS) entry which is preliminary data.</text>
</comment>
<dbReference type="SUPFAM" id="SSF53335">
    <property type="entry name" value="S-adenosyl-L-methionine-dependent methyltransferases"/>
    <property type="match status" value="1"/>
</dbReference>
<protein>
    <recommendedName>
        <fullName evidence="1">Methyltransferase FkbM domain-containing protein</fullName>
    </recommendedName>
</protein>
<dbReference type="Pfam" id="PF05050">
    <property type="entry name" value="Methyltransf_21"/>
    <property type="match status" value="1"/>
</dbReference>
<dbReference type="PANTHER" id="PTHR34203">
    <property type="entry name" value="METHYLTRANSFERASE, FKBM FAMILY PROTEIN"/>
    <property type="match status" value="1"/>
</dbReference>
<dbReference type="InterPro" id="IPR052514">
    <property type="entry name" value="SAM-dependent_MTase"/>
</dbReference>
<dbReference type="NCBIfam" id="TIGR01444">
    <property type="entry name" value="fkbM_fam"/>
    <property type="match status" value="1"/>
</dbReference>
<dbReference type="PANTHER" id="PTHR34203:SF15">
    <property type="entry name" value="SLL1173 PROTEIN"/>
    <property type="match status" value="1"/>
</dbReference>
<accession>A0A9N8E9X2</accession>
<evidence type="ECO:0000313" key="2">
    <source>
        <dbReference type="EMBL" id="CAB9516948.1"/>
    </source>
</evidence>
<dbReference type="InterPro" id="IPR029063">
    <property type="entry name" value="SAM-dependent_MTases_sf"/>
</dbReference>